<evidence type="ECO:0000256" key="1">
    <source>
        <dbReference type="SAM" id="MobiDB-lite"/>
    </source>
</evidence>
<gene>
    <name evidence="3" type="ORF">K227x_65000</name>
</gene>
<name>A0A517NLQ7_9BACT</name>
<dbReference type="KEGG" id="rlc:K227x_65000"/>
<keyword evidence="2" id="KW-1133">Transmembrane helix</keyword>
<keyword evidence="2" id="KW-0472">Membrane</keyword>
<dbReference type="RefSeq" id="WP_145176935.1">
    <property type="nucleotide sequence ID" value="NZ_CP036525.1"/>
</dbReference>
<accession>A0A517NLQ7</accession>
<organism evidence="3 4">
    <name type="scientific">Rubripirellula lacrimiformis</name>
    <dbReference type="NCBI Taxonomy" id="1930273"/>
    <lineage>
        <taxon>Bacteria</taxon>
        <taxon>Pseudomonadati</taxon>
        <taxon>Planctomycetota</taxon>
        <taxon>Planctomycetia</taxon>
        <taxon>Pirellulales</taxon>
        <taxon>Pirellulaceae</taxon>
        <taxon>Rubripirellula</taxon>
    </lineage>
</organism>
<keyword evidence="2" id="KW-0812">Transmembrane</keyword>
<protein>
    <submittedName>
        <fullName evidence="3">Uncharacterized protein</fullName>
    </submittedName>
</protein>
<dbReference type="EMBL" id="CP036525">
    <property type="protein sequence ID" value="QDT08070.1"/>
    <property type="molecule type" value="Genomic_DNA"/>
</dbReference>
<feature type="region of interest" description="Disordered" evidence="1">
    <location>
        <begin position="1"/>
        <end position="29"/>
    </location>
</feature>
<proteinExistence type="predicted"/>
<feature type="transmembrane region" description="Helical" evidence="2">
    <location>
        <begin position="34"/>
        <end position="56"/>
    </location>
</feature>
<dbReference type="OrthoDB" id="263024at2"/>
<keyword evidence="4" id="KW-1185">Reference proteome</keyword>
<evidence type="ECO:0000313" key="4">
    <source>
        <dbReference type="Proteomes" id="UP000318538"/>
    </source>
</evidence>
<dbReference type="Proteomes" id="UP000318538">
    <property type="component" value="Chromosome"/>
</dbReference>
<evidence type="ECO:0000256" key="2">
    <source>
        <dbReference type="SAM" id="Phobius"/>
    </source>
</evidence>
<reference evidence="3 4" key="1">
    <citation type="submission" date="2019-02" db="EMBL/GenBank/DDBJ databases">
        <title>Deep-cultivation of Planctomycetes and their phenomic and genomic characterization uncovers novel biology.</title>
        <authorList>
            <person name="Wiegand S."/>
            <person name="Jogler M."/>
            <person name="Boedeker C."/>
            <person name="Pinto D."/>
            <person name="Vollmers J."/>
            <person name="Rivas-Marin E."/>
            <person name="Kohn T."/>
            <person name="Peeters S.H."/>
            <person name="Heuer A."/>
            <person name="Rast P."/>
            <person name="Oberbeckmann S."/>
            <person name="Bunk B."/>
            <person name="Jeske O."/>
            <person name="Meyerdierks A."/>
            <person name="Storesund J.E."/>
            <person name="Kallscheuer N."/>
            <person name="Luecker S."/>
            <person name="Lage O.M."/>
            <person name="Pohl T."/>
            <person name="Merkel B.J."/>
            <person name="Hornburger P."/>
            <person name="Mueller R.-W."/>
            <person name="Bruemmer F."/>
            <person name="Labrenz M."/>
            <person name="Spormann A.M."/>
            <person name="Op den Camp H."/>
            <person name="Overmann J."/>
            <person name="Amann R."/>
            <person name="Jetten M.S.M."/>
            <person name="Mascher T."/>
            <person name="Medema M.H."/>
            <person name="Devos D.P."/>
            <person name="Kaster A.-K."/>
            <person name="Ovreas L."/>
            <person name="Rohde M."/>
            <person name="Galperin M.Y."/>
            <person name="Jogler C."/>
        </authorList>
    </citation>
    <scope>NUCLEOTIDE SEQUENCE [LARGE SCALE GENOMIC DNA]</scope>
    <source>
        <strain evidence="3 4">K22_7</strain>
    </source>
</reference>
<evidence type="ECO:0000313" key="3">
    <source>
        <dbReference type="EMBL" id="QDT08070.1"/>
    </source>
</evidence>
<dbReference type="AlphaFoldDB" id="A0A517NLQ7"/>
<sequence length="250" mass="27561">MSTSVSHDPPASDSVAGGTGPPDRRSKLSRGARGARIAIAIGAALLFSIVGFLVIWTQGHVSGSEFSPTHFQQRDFSFYEIPLLQMQITPIRRTGTTPATATYLRQNGLITTANGAPTTWHLVSISRGLTGEKPDDAELLTAPLGMLDGSNEYWRQWSIDHPENAKILWPVIQRLANRELYILVPALLELAQPDAEPKQLQASIDRYLKSQYAQLIREFADAGRRDVAIELLDEAQTDFPDDPAITQMKI</sequence>